<dbReference type="InterPro" id="IPR043128">
    <property type="entry name" value="Rev_trsase/Diguanyl_cyclase"/>
</dbReference>
<evidence type="ECO:0000313" key="3">
    <source>
        <dbReference type="EMBL" id="SFP67003.1"/>
    </source>
</evidence>
<proteinExistence type="predicted"/>
<dbReference type="Proteomes" id="UP000198727">
    <property type="component" value="Unassembled WGS sequence"/>
</dbReference>
<organism evidence="3 4">
    <name type="scientific">Amycolatopsis arida</name>
    <dbReference type="NCBI Taxonomy" id="587909"/>
    <lineage>
        <taxon>Bacteria</taxon>
        <taxon>Bacillati</taxon>
        <taxon>Actinomycetota</taxon>
        <taxon>Actinomycetes</taxon>
        <taxon>Pseudonocardiales</taxon>
        <taxon>Pseudonocardiaceae</taxon>
        <taxon>Amycolatopsis</taxon>
    </lineage>
</organism>
<dbReference type="GO" id="GO:1902201">
    <property type="term" value="P:negative regulation of bacterial-type flagellum-dependent cell motility"/>
    <property type="evidence" value="ECO:0007669"/>
    <property type="project" value="TreeGrafter"/>
</dbReference>
<dbReference type="Pfam" id="PF00990">
    <property type="entry name" value="GGDEF"/>
    <property type="match status" value="1"/>
</dbReference>
<keyword evidence="4" id="KW-1185">Reference proteome</keyword>
<dbReference type="GO" id="GO:0043709">
    <property type="term" value="P:cell adhesion involved in single-species biofilm formation"/>
    <property type="evidence" value="ECO:0007669"/>
    <property type="project" value="TreeGrafter"/>
</dbReference>
<dbReference type="InterPro" id="IPR050469">
    <property type="entry name" value="Diguanylate_Cyclase"/>
</dbReference>
<protein>
    <submittedName>
        <fullName evidence="3">Diguanylate cyclase (GGDEF) domain-containing protein</fullName>
    </submittedName>
</protein>
<dbReference type="NCBIfam" id="TIGR00254">
    <property type="entry name" value="GGDEF"/>
    <property type="match status" value="1"/>
</dbReference>
<dbReference type="PROSITE" id="PS50887">
    <property type="entry name" value="GGDEF"/>
    <property type="match status" value="1"/>
</dbReference>
<dbReference type="PANTHER" id="PTHR45138:SF9">
    <property type="entry name" value="DIGUANYLATE CYCLASE DGCM-RELATED"/>
    <property type="match status" value="1"/>
</dbReference>
<gene>
    <name evidence="3" type="ORF">SAMN05421810_10346</name>
</gene>
<keyword evidence="1" id="KW-1133">Transmembrane helix</keyword>
<dbReference type="STRING" id="587909.SAMN05421810_10346"/>
<dbReference type="FunFam" id="3.30.70.270:FF:000001">
    <property type="entry name" value="Diguanylate cyclase domain protein"/>
    <property type="match status" value="1"/>
</dbReference>
<feature type="transmembrane region" description="Helical" evidence="1">
    <location>
        <begin position="109"/>
        <end position="131"/>
    </location>
</feature>
<feature type="transmembrane region" description="Helical" evidence="1">
    <location>
        <begin position="26"/>
        <end position="47"/>
    </location>
</feature>
<dbReference type="Gene3D" id="3.30.70.270">
    <property type="match status" value="1"/>
</dbReference>
<feature type="transmembrane region" description="Helical" evidence="1">
    <location>
        <begin position="74"/>
        <end position="97"/>
    </location>
</feature>
<feature type="transmembrane region" description="Helical" evidence="1">
    <location>
        <begin position="197"/>
        <end position="227"/>
    </location>
</feature>
<sequence>MFTVVGIAVAGTAVVARTVPVDRVDLVRFGVLAAAAVVHIAAVHIGLRRQVERQREYVRVEGTPFIDTKSAWSFAALIVLPPALALAMVVWTYLVAWWRFWPGTRPEPLYRWVFSAATVLLATQVAVAVLAAGMWHHPGPLEPSLAGGARDLAVLTAAGLVRWAINTGLVYVALALSTPGVTVRTRFANAGEYVLEAGALALGVLTAAVLVSFPVLLAAIVVVLIALHRGLLVWQFQLQSRLDGKTALASPRWWTQATEKLLAAARTKAQAVGVLVVDVDHFKTVNDTFGHPVGDRVLRAVADAIRGEIRNEDLAGRYGGDEFAVAVPAVTDRDLVAIADRIRRRIAAIRIDDHLPADDPARGRDAAVTVSIGAACYHGPAPGSLDELVRAADTALYRAKKAGRDRVHLGQCRTGRFPGPRTAR</sequence>
<dbReference type="GO" id="GO:0005886">
    <property type="term" value="C:plasma membrane"/>
    <property type="evidence" value="ECO:0007669"/>
    <property type="project" value="TreeGrafter"/>
</dbReference>
<reference evidence="4" key="1">
    <citation type="submission" date="2016-10" db="EMBL/GenBank/DDBJ databases">
        <authorList>
            <person name="Varghese N."/>
            <person name="Submissions S."/>
        </authorList>
    </citation>
    <scope>NUCLEOTIDE SEQUENCE [LARGE SCALE GENOMIC DNA]</scope>
    <source>
        <strain evidence="4">CGMCC 4.5579</strain>
    </source>
</reference>
<evidence type="ECO:0000256" key="1">
    <source>
        <dbReference type="SAM" id="Phobius"/>
    </source>
</evidence>
<dbReference type="PANTHER" id="PTHR45138">
    <property type="entry name" value="REGULATORY COMPONENTS OF SENSORY TRANSDUCTION SYSTEM"/>
    <property type="match status" value="1"/>
</dbReference>
<dbReference type="GO" id="GO:0052621">
    <property type="term" value="F:diguanylate cyclase activity"/>
    <property type="evidence" value="ECO:0007669"/>
    <property type="project" value="TreeGrafter"/>
</dbReference>
<dbReference type="EMBL" id="FOWW01000003">
    <property type="protein sequence ID" value="SFP67003.1"/>
    <property type="molecule type" value="Genomic_DNA"/>
</dbReference>
<feature type="domain" description="GGDEF" evidence="2">
    <location>
        <begin position="270"/>
        <end position="412"/>
    </location>
</feature>
<dbReference type="InterPro" id="IPR000160">
    <property type="entry name" value="GGDEF_dom"/>
</dbReference>
<accession>A0A1I5S8H5</accession>
<evidence type="ECO:0000313" key="4">
    <source>
        <dbReference type="Proteomes" id="UP000198727"/>
    </source>
</evidence>
<dbReference type="SUPFAM" id="SSF55073">
    <property type="entry name" value="Nucleotide cyclase"/>
    <property type="match status" value="1"/>
</dbReference>
<keyword evidence="1" id="KW-0812">Transmembrane</keyword>
<keyword evidence="1" id="KW-0472">Membrane</keyword>
<name>A0A1I5S8H5_9PSEU</name>
<dbReference type="InterPro" id="IPR029787">
    <property type="entry name" value="Nucleotide_cyclase"/>
</dbReference>
<dbReference type="CDD" id="cd01949">
    <property type="entry name" value="GGDEF"/>
    <property type="match status" value="1"/>
</dbReference>
<evidence type="ECO:0000259" key="2">
    <source>
        <dbReference type="PROSITE" id="PS50887"/>
    </source>
</evidence>
<dbReference type="AlphaFoldDB" id="A0A1I5S8H5"/>
<dbReference type="SMART" id="SM00267">
    <property type="entry name" value="GGDEF"/>
    <property type="match status" value="1"/>
</dbReference>
<dbReference type="RefSeq" id="WP_243859908.1">
    <property type="nucleotide sequence ID" value="NZ_FOWW01000003.1"/>
</dbReference>
<feature type="transmembrane region" description="Helical" evidence="1">
    <location>
        <begin position="152"/>
        <end position="177"/>
    </location>
</feature>